<evidence type="ECO:0000256" key="1">
    <source>
        <dbReference type="SAM" id="MobiDB-lite"/>
    </source>
</evidence>
<dbReference type="Pfam" id="PF14555">
    <property type="entry name" value="UBA_4"/>
    <property type="match status" value="1"/>
</dbReference>
<dbReference type="PANTHER" id="PTHR23322:SF6">
    <property type="entry name" value="UBX DOMAIN-CONTAINING PROTEIN 7"/>
    <property type="match status" value="1"/>
</dbReference>
<dbReference type="SUPFAM" id="SSF52833">
    <property type="entry name" value="Thioredoxin-like"/>
    <property type="match status" value="1"/>
</dbReference>
<dbReference type="InterPro" id="IPR036249">
    <property type="entry name" value="Thioredoxin-like_sf"/>
</dbReference>
<dbReference type="SUPFAM" id="SSF46934">
    <property type="entry name" value="UBA-like"/>
    <property type="match status" value="1"/>
</dbReference>
<dbReference type="Gene3D" id="3.10.20.90">
    <property type="entry name" value="Phosphatidylinositol 3-kinase Catalytic Subunit, Chain A, domain 1"/>
    <property type="match status" value="1"/>
</dbReference>
<dbReference type="InterPro" id="IPR001012">
    <property type="entry name" value="UBX_dom"/>
</dbReference>
<dbReference type="PROSITE" id="PS50033">
    <property type="entry name" value="UBX"/>
    <property type="match status" value="1"/>
</dbReference>
<dbReference type="Pfam" id="PF13899">
    <property type="entry name" value="Thioredoxin_7"/>
    <property type="match status" value="1"/>
</dbReference>
<dbReference type="CDD" id="cd02958">
    <property type="entry name" value="UAS"/>
    <property type="match status" value="1"/>
</dbReference>
<dbReference type="GO" id="GO:0043161">
    <property type="term" value="P:proteasome-mediated ubiquitin-dependent protein catabolic process"/>
    <property type="evidence" value="ECO:0007669"/>
    <property type="project" value="TreeGrafter"/>
</dbReference>
<evidence type="ECO:0000313" key="4">
    <source>
        <dbReference type="Proteomes" id="UP000750711"/>
    </source>
</evidence>
<feature type="region of interest" description="Disordered" evidence="1">
    <location>
        <begin position="47"/>
        <end position="142"/>
    </location>
</feature>
<accession>A0A9P8RTE6</accession>
<name>A0A9P8RTE6_9PEZI</name>
<feature type="compositionally biased region" description="Acidic residues" evidence="1">
    <location>
        <begin position="91"/>
        <end position="101"/>
    </location>
</feature>
<dbReference type="InterPro" id="IPR006577">
    <property type="entry name" value="UAS"/>
</dbReference>
<sequence length="602" mass="66647">MDDTEAQFVAITGCSPQKAEQYLRLTDYNLEQAVALYFDSGGIDLEGQETSSASAATSATSRPPAPPSLRPQRTVGSYGYADEDGVVHLDSDDDMDDDDSPEVTGWNQTGQQQGDASLGHRTPRNATPPPVREASEGQGVESDEALARRLQEELYAGGDVDGAVDVDGVRAPIARTRETLVGPGTDWGPSDSGTREAVMAQMRARQAGGSSRGTIFIIFSSSDKPAYFLIAPGIFNQRPTSTLWDDESDPSSRRTNLSRTTGGASESSSKASLLAEMYRPPFELICRLPWDLARQEGRDKEKWMIVNVQDPSVFDCQILNRDIWKDSQIKETVRENFILMQYNNDDPRGREYIQYYFQSHGNQDTYPHIAIVDPRTGEQVKVWSGPPVPKPMEFLMQLHEFLDRYSLKANAKNPVAVRKPAKSKAVDVDRMTEEEMLQMALQNSMTNSGFPSGSQDDDPDALTRTTGSIGKGKGRALEDEPQKHDDENLMEMEPADTNGHVSNASPFMQIVSNNPHTEPPANPATTTRIQFRHSGGRVIRRFALSDPVMRIYEWLKAEPLEGKAGAEFELVCMGKNLIEVLNRSIEQAGLKNQTVMVEFLED</sequence>
<feature type="compositionally biased region" description="Polar residues" evidence="1">
    <location>
        <begin position="105"/>
        <end position="115"/>
    </location>
</feature>
<proteinExistence type="predicted"/>
<dbReference type="InterPro" id="IPR009060">
    <property type="entry name" value="UBA-like_sf"/>
</dbReference>
<dbReference type="GO" id="GO:0005634">
    <property type="term" value="C:nucleus"/>
    <property type="evidence" value="ECO:0007669"/>
    <property type="project" value="TreeGrafter"/>
</dbReference>
<feature type="region of interest" description="Disordered" evidence="1">
    <location>
        <begin position="240"/>
        <end position="270"/>
    </location>
</feature>
<gene>
    <name evidence="3" type="ORF">GP486_001042</name>
</gene>
<dbReference type="Gene3D" id="1.10.8.10">
    <property type="entry name" value="DNA helicase RuvA subunit, C-terminal domain"/>
    <property type="match status" value="1"/>
</dbReference>
<organism evidence="3 4">
    <name type="scientific">Trichoglossum hirsutum</name>
    <dbReference type="NCBI Taxonomy" id="265104"/>
    <lineage>
        <taxon>Eukaryota</taxon>
        <taxon>Fungi</taxon>
        <taxon>Dikarya</taxon>
        <taxon>Ascomycota</taxon>
        <taxon>Pezizomycotina</taxon>
        <taxon>Geoglossomycetes</taxon>
        <taxon>Geoglossales</taxon>
        <taxon>Geoglossaceae</taxon>
        <taxon>Trichoglossum</taxon>
    </lineage>
</organism>
<feature type="domain" description="UBX" evidence="2">
    <location>
        <begin position="534"/>
        <end position="598"/>
    </location>
</feature>
<dbReference type="Proteomes" id="UP000750711">
    <property type="component" value="Unassembled WGS sequence"/>
</dbReference>
<evidence type="ECO:0000259" key="2">
    <source>
        <dbReference type="PROSITE" id="PS50033"/>
    </source>
</evidence>
<reference evidence="3" key="1">
    <citation type="submission" date="2021-03" db="EMBL/GenBank/DDBJ databases">
        <title>Comparative genomics and phylogenomic investigation of the class Geoglossomycetes provide insights into ecological specialization and systematics.</title>
        <authorList>
            <person name="Melie T."/>
            <person name="Pirro S."/>
            <person name="Miller A.N."/>
            <person name="Quandt A."/>
        </authorList>
    </citation>
    <scope>NUCLEOTIDE SEQUENCE</scope>
    <source>
        <strain evidence="3">CAQ_001_2017</strain>
    </source>
</reference>
<dbReference type="PANTHER" id="PTHR23322">
    <property type="entry name" value="FAS-ASSOCIATED PROTEIN"/>
    <property type="match status" value="1"/>
</dbReference>
<keyword evidence="4" id="KW-1185">Reference proteome</keyword>
<feature type="compositionally biased region" description="Polar residues" evidence="1">
    <location>
        <begin position="253"/>
        <end position="263"/>
    </location>
</feature>
<dbReference type="SMART" id="SM00594">
    <property type="entry name" value="UAS"/>
    <property type="match status" value="1"/>
</dbReference>
<dbReference type="CDD" id="cd14273">
    <property type="entry name" value="UBA_TAP-C_like"/>
    <property type="match status" value="1"/>
</dbReference>
<dbReference type="SUPFAM" id="SSF54236">
    <property type="entry name" value="Ubiquitin-like"/>
    <property type="match status" value="1"/>
</dbReference>
<feature type="compositionally biased region" description="Low complexity" evidence="1">
    <location>
        <begin position="50"/>
        <end position="62"/>
    </location>
</feature>
<comment type="caution">
    <text evidence="3">The sequence shown here is derived from an EMBL/GenBank/DDBJ whole genome shotgun (WGS) entry which is preliminary data.</text>
</comment>
<dbReference type="InterPro" id="IPR029071">
    <property type="entry name" value="Ubiquitin-like_domsf"/>
</dbReference>
<feature type="region of interest" description="Disordered" evidence="1">
    <location>
        <begin position="444"/>
        <end position="483"/>
    </location>
</feature>
<dbReference type="AlphaFoldDB" id="A0A9P8RTE6"/>
<protein>
    <recommendedName>
        <fullName evidence="2">UBX domain-containing protein</fullName>
    </recommendedName>
</protein>
<dbReference type="GO" id="GO:0043130">
    <property type="term" value="F:ubiquitin binding"/>
    <property type="evidence" value="ECO:0007669"/>
    <property type="project" value="TreeGrafter"/>
</dbReference>
<evidence type="ECO:0000313" key="3">
    <source>
        <dbReference type="EMBL" id="KAH0565562.1"/>
    </source>
</evidence>
<dbReference type="CDD" id="cd01767">
    <property type="entry name" value="UBX"/>
    <property type="match status" value="1"/>
</dbReference>
<dbReference type="InterPro" id="IPR050730">
    <property type="entry name" value="UBX_domain-protein"/>
</dbReference>
<dbReference type="EMBL" id="JAGHQM010000081">
    <property type="protein sequence ID" value="KAH0565562.1"/>
    <property type="molecule type" value="Genomic_DNA"/>
</dbReference>
<feature type="compositionally biased region" description="Polar residues" evidence="1">
    <location>
        <begin position="444"/>
        <end position="454"/>
    </location>
</feature>
<dbReference type="Gene3D" id="3.40.30.10">
    <property type="entry name" value="Glutaredoxin"/>
    <property type="match status" value="1"/>
</dbReference>